<name>A0A345Z3E8_9MOLU</name>
<evidence type="ECO:0000256" key="6">
    <source>
        <dbReference type="ARBA" id="ARBA00022917"/>
    </source>
</evidence>
<dbReference type="PANTHER" id="PTHR22594:SF5">
    <property type="entry name" value="ASPARTATE--TRNA LIGASE, MITOCHONDRIAL"/>
    <property type="match status" value="1"/>
</dbReference>
<dbReference type="SUPFAM" id="SSF50249">
    <property type="entry name" value="Nucleic acid-binding proteins"/>
    <property type="match status" value="1"/>
</dbReference>
<dbReference type="GO" id="GO:0003676">
    <property type="term" value="F:nucleic acid binding"/>
    <property type="evidence" value="ECO:0007669"/>
    <property type="project" value="InterPro"/>
</dbReference>
<dbReference type="InterPro" id="IPR004524">
    <property type="entry name" value="Asp-tRNA-ligase_1"/>
</dbReference>
<comment type="function">
    <text evidence="8">Catalyzes the attachment of L-aspartate to tRNA(Asp) in a two-step reaction: L-aspartate is first activated by ATP to form Asp-AMP and then transferred to the acceptor end of tRNA(Asp).</text>
</comment>
<dbReference type="InterPro" id="IPR004365">
    <property type="entry name" value="NA-bd_OB_tRNA"/>
</dbReference>
<keyword evidence="8" id="KW-0963">Cytoplasm</keyword>
<dbReference type="Proteomes" id="UP000254792">
    <property type="component" value="Chromosome"/>
</dbReference>
<feature type="binding site" evidence="8">
    <location>
        <position position="224"/>
    </location>
    <ligand>
        <name>ATP</name>
        <dbReference type="ChEBI" id="CHEBI:30616"/>
    </ligand>
</feature>
<dbReference type="GO" id="GO:0005524">
    <property type="term" value="F:ATP binding"/>
    <property type="evidence" value="ECO:0007669"/>
    <property type="project" value="UniProtKB-UniRule"/>
</dbReference>
<evidence type="ECO:0000313" key="11">
    <source>
        <dbReference type="Proteomes" id="UP000254792"/>
    </source>
</evidence>
<dbReference type="SUPFAM" id="SSF55681">
    <property type="entry name" value="Class II aaRS and biotin synthetases"/>
    <property type="match status" value="1"/>
</dbReference>
<dbReference type="NCBIfam" id="NF001750">
    <property type="entry name" value="PRK00476.1"/>
    <property type="match status" value="1"/>
</dbReference>
<evidence type="ECO:0000313" key="10">
    <source>
        <dbReference type="EMBL" id="AXK51127.1"/>
    </source>
</evidence>
<dbReference type="InterPro" id="IPR004115">
    <property type="entry name" value="GAD-like_sf"/>
</dbReference>
<dbReference type="AlphaFoldDB" id="A0A345Z3E8"/>
<gene>
    <name evidence="8 10" type="primary">aspS</name>
    <name evidence="10" type="ORF">SALLE_v1c04530</name>
</gene>
<dbReference type="InterPro" id="IPR047090">
    <property type="entry name" value="AspRS_core"/>
</dbReference>
<keyword evidence="4 8" id="KW-0547">Nucleotide-binding</keyword>
<comment type="caution">
    <text evidence="8">Lacks conserved residue(s) required for the propagation of feature annotation.</text>
</comment>
<dbReference type="InterPro" id="IPR012340">
    <property type="entry name" value="NA-bd_OB-fold"/>
</dbReference>
<dbReference type="GO" id="GO:0006422">
    <property type="term" value="P:aspartyl-tRNA aminoacylation"/>
    <property type="evidence" value="ECO:0007669"/>
    <property type="project" value="UniProtKB-UniRule"/>
</dbReference>
<dbReference type="EC" id="6.1.1.12" evidence="8"/>
<dbReference type="InterPro" id="IPR047089">
    <property type="entry name" value="Asp-tRNA-ligase_1_N"/>
</dbReference>
<feature type="binding site" evidence="8">
    <location>
        <begin position="215"/>
        <end position="217"/>
    </location>
    <ligand>
        <name>ATP</name>
        <dbReference type="ChEBI" id="CHEBI:30616"/>
    </ligand>
</feature>
<evidence type="ECO:0000256" key="1">
    <source>
        <dbReference type="ARBA" id="ARBA00006303"/>
    </source>
</evidence>
<dbReference type="Gene3D" id="3.30.930.10">
    <property type="entry name" value="Bira Bifunctional Protein, Domain 2"/>
    <property type="match status" value="1"/>
</dbReference>
<reference evidence="10 11" key="1">
    <citation type="submission" date="2018-07" db="EMBL/GenBank/DDBJ databases">
        <title>Complete genome sequence of Spiroplasma alleghenense PLHS-1 (ATCC 51752).</title>
        <authorList>
            <person name="Chou L."/>
            <person name="Lee T.-Y."/>
            <person name="Tsai Y.-M."/>
            <person name="Kuo C.-H."/>
        </authorList>
    </citation>
    <scope>NUCLEOTIDE SEQUENCE [LARGE SCALE GENOMIC DNA]</scope>
    <source>
        <strain evidence="10 11">PLHS-1</strain>
    </source>
</reference>
<dbReference type="Pfam" id="PF01336">
    <property type="entry name" value="tRNA_anti-codon"/>
    <property type="match status" value="1"/>
</dbReference>
<comment type="catalytic activity">
    <reaction evidence="8">
        <text>tRNA(Asp) + L-aspartate + ATP = L-aspartyl-tRNA(Asp) + AMP + diphosphate</text>
        <dbReference type="Rhea" id="RHEA:19649"/>
        <dbReference type="Rhea" id="RHEA-COMP:9660"/>
        <dbReference type="Rhea" id="RHEA-COMP:9678"/>
        <dbReference type="ChEBI" id="CHEBI:29991"/>
        <dbReference type="ChEBI" id="CHEBI:30616"/>
        <dbReference type="ChEBI" id="CHEBI:33019"/>
        <dbReference type="ChEBI" id="CHEBI:78442"/>
        <dbReference type="ChEBI" id="CHEBI:78516"/>
        <dbReference type="ChEBI" id="CHEBI:456215"/>
        <dbReference type="EC" id="6.1.1.12"/>
    </reaction>
</comment>
<dbReference type="PROSITE" id="PS50862">
    <property type="entry name" value="AA_TRNA_LIGASE_II"/>
    <property type="match status" value="1"/>
</dbReference>
<dbReference type="Gene3D" id="3.30.1360.30">
    <property type="entry name" value="GAD-like domain"/>
    <property type="match status" value="1"/>
</dbReference>
<organism evidence="10 11">
    <name type="scientific">Spiroplasma alleghenense</name>
    <dbReference type="NCBI Taxonomy" id="216931"/>
    <lineage>
        <taxon>Bacteria</taxon>
        <taxon>Bacillati</taxon>
        <taxon>Mycoplasmatota</taxon>
        <taxon>Mollicutes</taxon>
        <taxon>Entomoplasmatales</taxon>
        <taxon>Spiroplasmataceae</taxon>
        <taxon>Spiroplasma</taxon>
    </lineage>
</organism>
<dbReference type="GO" id="GO:0004815">
    <property type="term" value="F:aspartate-tRNA ligase activity"/>
    <property type="evidence" value="ECO:0007669"/>
    <property type="project" value="UniProtKB-UniRule"/>
</dbReference>
<dbReference type="EMBL" id="CP031376">
    <property type="protein sequence ID" value="AXK51127.1"/>
    <property type="molecule type" value="Genomic_DNA"/>
</dbReference>
<dbReference type="InterPro" id="IPR004364">
    <property type="entry name" value="Aa-tRNA-synt_II"/>
</dbReference>
<dbReference type="InterPro" id="IPR002312">
    <property type="entry name" value="Asp/Asn-tRNA-synth_IIb"/>
</dbReference>
<dbReference type="OrthoDB" id="9802326at2"/>
<comment type="subunit">
    <text evidence="2 8">Homodimer.</text>
</comment>
<feature type="binding site" evidence="8">
    <location>
        <position position="472"/>
    </location>
    <ligand>
        <name>ATP</name>
        <dbReference type="ChEBI" id="CHEBI:30616"/>
    </ligand>
</feature>
<feature type="binding site" evidence="8">
    <location>
        <begin position="524"/>
        <end position="527"/>
    </location>
    <ligand>
        <name>ATP</name>
        <dbReference type="ChEBI" id="CHEBI:30616"/>
    </ligand>
</feature>
<evidence type="ECO:0000256" key="3">
    <source>
        <dbReference type="ARBA" id="ARBA00022598"/>
    </source>
</evidence>
<accession>A0A345Z3E8</accession>
<dbReference type="Gene3D" id="2.40.50.140">
    <property type="entry name" value="Nucleic acid-binding proteins"/>
    <property type="match status" value="1"/>
</dbReference>
<feature type="binding site" evidence="8">
    <location>
        <position position="479"/>
    </location>
    <ligand>
        <name>L-aspartate</name>
        <dbReference type="ChEBI" id="CHEBI:29991"/>
    </ligand>
</feature>
<keyword evidence="11" id="KW-1185">Reference proteome</keyword>
<keyword evidence="7 8" id="KW-0030">Aminoacyl-tRNA synthetase</keyword>
<dbReference type="PANTHER" id="PTHR22594">
    <property type="entry name" value="ASPARTYL/LYSYL-TRNA SYNTHETASE"/>
    <property type="match status" value="1"/>
</dbReference>
<feature type="binding site" evidence="8">
    <location>
        <position position="215"/>
    </location>
    <ligand>
        <name>L-aspartate</name>
        <dbReference type="ChEBI" id="CHEBI:29991"/>
    </ligand>
</feature>
<proteinExistence type="inferred from homology"/>
<dbReference type="RefSeq" id="WP_115558037.1">
    <property type="nucleotide sequence ID" value="NZ_CP031376.1"/>
</dbReference>
<keyword evidence="5 8" id="KW-0067">ATP-binding</keyword>
<dbReference type="SUPFAM" id="SSF55261">
    <property type="entry name" value="GAD domain-like"/>
    <property type="match status" value="1"/>
</dbReference>
<sequence length="575" mass="66222">MKRTHNCGELTKKNLGQKVILQGWVKKTRKLGGLNFIDLRDRYGVTQLIIEDANLLNLSLLKPEFVIEVSGEVIQRKNSNPEMFTGEIEVKVSKIEIINSAELTPFEIKDNLESNEDTKMTFRYLDLRREELQKNFILRSKVNKIIRDYYCENDFIEVETPIFGKSTPEGARDFLVPSRTNHHKFYALPQSPQLYKQLLMIAGFDRYFQIAKCFRDEDLRIDRQPEFTQLDMEMSFATPEDIQNNIEGLLTKIIWETKKIKLKTPLPRITYAEAISKYGIDKPDLRFDLQIHDCNNIFSKTEINLFQNINSDSVRGIKVDHLIGKKEMEYLSETANQNKLPNLPFLKFNNGEWSGSLAKNLSDNEKKNLIEIFKIKSDCTLLIAKGEYNLVSQALGAIRNHVAKIYELFDKNEINLLWVIDFPLFEFSEEENRFVAAHHPFTQPKEESISDFDVNKKEALAAAYDIVMNGFEIGGGSQRITNEEIQKRMFKAVEMTPESVEKNFGWFINAYKFGAPYHSGCALGIDRILMILAQTNSIRDVIAFPKNSNGIDPMTNAPDVVSPNQLDELKLKLSK</sequence>
<feature type="region of interest" description="Aspartate" evidence="8">
    <location>
        <begin position="193"/>
        <end position="196"/>
    </location>
</feature>
<dbReference type="Pfam" id="PF00152">
    <property type="entry name" value="tRNA-synt_2"/>
    <property type="match status" value="1"/>
</dbReference>
<dbReference type="CDD" id="cd04317">
    <property type="entry name" value="EcAspRS_like_N"/>
    <property type="match status" value="1"/>
</dbReference>
<dbReference type="InterPro" id="IPR045864">
    <property type="entry name" value="aa-tRNA-synth_II/BPL/LPL"/>
</dbReference>
<feature type="binding site" evidence="8">
    <location>
        <position position="438"/>
    </location>
    <ligand>
        <name>L-aspartate</name>
        <dbReference type="ChEBI" id="CHEBI:29991"/>
    </ligand>
</feature>
<evidence type="ECO:0000256" key="2">
    <source>
        <dbReference type="ARBA" id="ARBA00011738"/>
    </source>
</evidence>
<feature type="domain" description="Aminoacyl-transfer RNA synthetases class-II family profile" evidence="9">
    <location>
        <begin position="136"/>
        <end position="553"/>
    </location>
</feature>
<comment type="similarity">
    <text evidence="1 8">Belongs to the class-II aminoacyl-tRNA synthetase family. Type 1 subfamily.</text>
</comment>
<keyword evidence="3 8" id="KW-0436">Ligase</keyword>
<feature type="binding site" evidence="8">
    <location>
        <position position="169"/>
    </location>
    <ligand>
        <name>L-aspartate</name>
        <dbReference type="ChEBI" id="CHEBI:29991"/>
    </ligand>
</feature>
<dbReference type="NCBIfam" id="TIGR00459">
    <property type="entry name" value="aspS_bact"/>
    <property type="match status" value="1"/>
</dbReference>
<evidence type="ECO:0000256" key="8">
    <source>
        <dbReference type="HAMAP-Rule" id="MF_00044"/>
    </source>
</evidence>
<dbReference type="GO" id="GO:0005737">
    <property type="term" value="C:cytoplasm"/>
    <property type="evidence" value="ECO:0007669"/>
    <property type="project" value="UniProtKB-SubCell"/>
</dbReference>
<evidence type="ECO:0000256" key="5">
    <source>
        <dbReference type="ARBA" id="ARBA00022840"/>
    </source>
</evidence>
<dbReference type="InterPro" id="IPR006195">
    <property type="entry name" value="aa-tRNA-synth_II"/>
</dbReference>
<dbReference type="HAMAP" id="MF_00044">
    <property type="entry name" value="Asp_tRNA_synth_type1"/>
    <property type="match status" value="1"/>
</dbReference>
<keyword evidence="6 8" id="KW-0648">Protein biosynthesis</keyword>
<evidence type="ECO:0000259" key="9">
    <source>
        <dbReference type="PROSITE" id="PS50862"/>
    </source>
</evidence>
<dbReference type="PRINTS" id="PR01042">
    <property type="entry name" value="TRNASYNTHASP"/>
</dbReference>
<dbReference type="KEGG" id="salx:SALLE_v1c04530"/>
<evidence type="ECO:0000256" key="7">
    <source>
        <dbReference type="ARBA" id="ARBA00023146"/>
    </source>
</evidence>
<dbReference type="CDD" id="cd00777">
    <property type="entry name" value="AspRS_core"/>
    <property type="match status" value="1"/>
</dbReference>
<comment type="subcellular location">
    <subcellularLocation>
        <location evidence="8">Cytoplasm</location>
    </subcellularLocation>
</comment>
<protein>
    <recommendedName>
        <fullName evidence="8">Aspartate--tRNA ligase</fullName>
        <ecNumber evidence="8">6.1.1.12</ecNumber>
    </recommendedName>
    <alternativeName>
        <fullName evidence="8">Aspartyl-tRNA synthetase</fullName>
        <shortName evidence="8">AspRS</shortName>
    </alternativeName>
</protein>
<evidence type="ECO:0000256" key="4">
    <source>
        <dbReference type="ARBA" id="ARBA00022741"/>
    </source>
</evidence>